<name>A0A6J5QFB5_9CAUD</name>
<feature type="compositionally biased region" description="Polar residues" evidence="1">
    <location>
        <begin position="62"/>
        <end position="82"/>
    </location>
</feature>
<feature type="compositionally biased region" description="Low complexity" evidence="1">
    <location>
        <begin position="90"/>
        <end position="111"/>
    </location>
</feature>
<feature type="compositionally biased region" description="Polar residues" evidence="1">
    <location>
        <begin position="121"/>
        <end position="130"/>
    </location>
</feature>
<evidence type="ECO:0000256" key="1">
    <source>
        <dbReference type="SAM" id="MobiDB-lite"/>
    </source>
</evidence>
<dbReference type="EMBL" id="LR797022">
    <property type="protein sequence ID" value="CAB4181067.1"/>
    <property type="molecule type" value="Genomic_DNA"/>
</dbReference>
<protein>
    <submittedName>
        <fullName evidence="2">Uncharacterized protein</fullName>
    </submittedName>
</protein>
<feature type="region of interest" description="Disordered" evidence="1">
    <location>
        <begin position="1"/>
        <end position="147"/>
    </location>
</feature>
<reference evidence="2" key="1">
    <citation type="submission" date="2020-05" db="EMBL/GenBank/DDBJ databases">
        <authorList>
            <person name="Chiriac C."/>
            <person name="Salcher M."/>
            <person name="Ghai R."/>
            <person name="Kavagutti S V."/>
        </authorList>
    </citation>
    <scope>NUCLEOTIDE SEQUENCE</scope>
</reference>
<gene>
    <name evidence="2" type="ORF">UFOVP1071_9</name>
</gene>
<organism evidence="2">
    <name type="scientific">uncultured Caudovirales phage</name>
    <dbReference type="NCBI Taxonomy" id="2100421"/>
    <lineage>
        <taxon>Viruses</taxon>
        <taxon>Duplodnaviria</taxon>
        <taxon>Heunggongvirae</taxon>
        <taxon>Uroviricota</taxon>
        <taxon>Caudoviricetes</taxon>
        <taxon>Peduoviridae</taxon>
        <taxon>Maltschvirus</taxon>
        <taxon>Maltschvirus maltsch</taxon>
    </lineage>
</organism>
<proteinExistence type="predicted"/>
<accession>A0A6J5QFB5</accession>
<evidence type="ECO:0000313" key="2">
    <source>
        <dbReference type="EMBL" id="CAB4181067.1"/>
    </source>
</evidence>
<sequence length="285" mass="29671">MTYDPNQAHPKIPYKGTYPNLYVTTRPDGSQEIRSIEPGNEASFIIHPDGSYSGVGPDGQHVSVQTGKSHSYNADGVSSTADGHSDSKVSGTSRSTTEGGSHSETGGNQSSAGGGASISGTNDSQINTSAGGDGFHTTEGNIVTDHTGDVHHNIMGNDISQITGNKIQMISGEYGIHMQKGNFDITVDNGKVKIEASDEIELKVGTNYININKKGIGIQHNGFINIYATGSENIAVINYGSGKSGILAINNEVIVSGKSNKIKSAKGTLLEISTVPPGGQVIPTK</sequence>